<dbReference type="AlphaFoldDB" id="A0A2H0KPT9"/>
<dbReference type="GO" id="GO:0003677">
    <property type="term" value="F:DNA binding"/>
    <property type="evidence" value="ECO:0007669"/>
    <property type="project" value="UniProtKB-UniRule"/>
</dbReference>
<dbReference type="Gene3D" id="1.10.10.10">
    <property type="entry name" value="Winged helix-like DNA-binding domain superfamily/Winged helix DNA-binding domain"/>
    <property type="match status" value="1"/>
</dbReference>
<dbReference type="InterPro" id="IPR036388">
    <property type="entry name" value="WH-like_DNA-bd_sf"/>
</dbReference>
<dbReference type="EMBL" id="PCVL01000046">
    <property type="protein sequence ID" value="PIQ72384.1"/>
    <property type="molecule type" value="Genomic_DNA"/>
</dbReference>
<dbReference type="InterPro" id="IPR016032">
    <property type="entry name" value="Sig_transdc_resp-reg_C-effctor"/>
</dbReference>
<dbReference type="PROSITE" id="PS51755">
    <property type="entry name" value="OMPR_PHOB"/>
    <property type="match status" value="1"/>
</dbReference>
<protein>
    <recommendedName>
        <fullName evidence="3">OmpR/PhoB-type domain-containing protein</fullName>
    </recommendedName>
</protein>
<evidence type="ECO:0000313" key="5">
    <source>
        <dbReference type="Proteomes" id="UP000229570"/>
    </source>
</evidence>
<proteinExistence type="predicted"/>
<dbReference type="Proteomes" id="UP000229570">
    <property type="component" value="Unassembled WGS sequence"/>
</dbReference>
<dbReference type="SMART" id="SM00862">
    <property type="entry name" value="Trans_reg_C"/>
    <property type="match status" value="1"/>
</dbReference>
<dbReference type="InterPro" id="IPR001867">
    <property type="entry name" value="OmpR/PhoB-type_DNA-bd"/>
</dbReference>
<dbReference type="SUPFAM" id="SSF46894">
    <property type="entry name" value="C-terminal effector domain of the bipartite response regulators"/>
    <property type="match status" value="1"/>
</dbReference>
<gene>
    <name evidence="4" type="ORF">COV86_03300</name>
</gene>
<dbReference type="CDD" id="cd00383">
    <property type="entry name" value="trans_reg_C"/>
    <property type="match status" value="1"/>
</dbReference>
<accession>A0A2H0KPT9</accession>
<comment type="caution">
    <text evidence="4">The sequence shown here is derived from an EMBL/GenBank/DDBJ whole genome shotgun (WGS) entry which is preliminary data.</text>
</comment>
<name>A0A2H0KPT9_9BACT</name>
<dbReference type="InterPro" id="IPR027417">
    <property type="entry name" value="P-loop_NTPase"/>
</dbReference>
<reference evidence="4 5" key="1">
    <citation type="submission" date="2017-09" db="EMBL/GenBank/DDBJ databases">
        <title>Depth-based differentiation of microbial function through sediment-hosted aquifers and enrichment of novel symbionts in the deep terrestrial subsurface.</title>
        <authorList>
            <person name="Probst A.J."/>
            <person name="Ladd B."/>
            <person name="Jarett J.K."/>
            <person name="Geller-Mcgrath D.E."/>
            <person name="Sieber C.M."/>
            <person name="Emerson J.B."/>
            <person name="Anantharaman K."/>
            <person name="Thomas B.C."/>
            <person name="Malmstrom R."/>
            <person name="Stieglmeier M."/>
            <person name="Klingl A."/>
            <person name="Woyke T."/>
            <person name="Ryan C.M."/>
            <person name="Banfield J.F."/>
        </authorList>
    </citation>
    <scope>NUCLEOTIDE SEQUENCE [LARGE SCALE GENOMIC DNA]</scope>
    <source>
        <strain evidence="4">CG11_big_fil_rev_8_21_14_0_20_35_14</strain>
    </source>
</reference>
<sequence>MKKTIYPLPKESLEKRALRIFTPIKDKLCVTCMFAAGSGKKTTIKFLLKEKEIIKKILGKLYDKTIFVYINPDDASGLSSEDYLLILLNSLTLKMKEIGINPVLVNQLNTLELIKRNLEQLVANNIYTVFFLYDFEFLFYLPQNIFRNLESILSVNKSLINFVFLTSVNLFERKILAEFYNLTYAITQSNYYSPLFNKEEIGYIIANFEHSLATKFPDDIKKTVIELCGGHPQLLKYSFHILTKNYDQLSQNKDKIKDFLLNNYQLKNVCYDIWQNFNDVEMKIVSSVCITQKIPPTLINKSDFLLKTKIVQSSTEGHYKLFGKIFDHFVRLQIPKEKLIYDKETNQIFFGGQNYSHKFSLQEFKLLVHFIKNQNKVISRDEIGQILWGSNYVEKFSDWSIDKIISIIRKKLTEIEFPAQNLITLKRRGFSFSNPS</sequence>
<feature type="domain" description="OmpR/PhoB-type" evidence="3">
    <location>
        <begin position="329"/>
        <end position="434"/>
    </location>
</feature>
<organism evidence="4 5">
    <name type="scientific">Candidatus Roizmanbacteria bacterium CG11_big_fil_rev_8_21_14_0_20_35_14</name>
    <dbReference type="NCBI Taxonomy" id="1974855"/>
    <lineage>
        <taxon>Bacteria</taxon>
        <taxon>Candidatus Roizmaniibacteriota</taxon>
    </lineage>
</organism>
<evidence type="ECO:0000259" key="3">
    <source>
        <dbReference type="PROSITE" id="PS51755"/>
    </source>
</evidence>
<dbReference type="GO" id="GO:0000160">
    <property type="term" value="P:phosphorelay signal transduction system"/>
    <property type="evidence" value="ECO:0007669"/>
    <property type="project" value="InterPro"/>
</dbReference>
<evidence type="ECO:0000313" key="4">
    <source>
        <dbReference type="EMBL" id="PIQ72384.1"/>
    </source>
</evidence>
<dbReference type="GO" id="GO:0006355">
    <property type="term" value="P:regulation of DNA-templated transcription"/>
    <property type="evidence" value="ECO:0007669"/>
    <property type="project" value="InterPro"/>
</dbReference>
<feature type="DNA-binding region" description="OmpR/PhoB-type" evidence="2">
    <location>
        <begin position="329"/>
        <end position="434"/>
    </location>
</feature>
<keyword evidence="1 2" id="KW-0238">DNA-binding</keyword>
<evidence type="ECO:0000256" key="2">
    <source>
        <dbReference type="PROSITE-ProRule" id="PRU01091"/>
    </source>
</evidence>
<dbReference type="Pfam" id="PF00486">
    <property type="entry name" value="Trans_reg_C"/>
    <property type="match status" value="1"/>
</dbReference>
<dbReference type="SUPFAM" id="SSF52540">
    <property type="entry name" value="P-loop containing nucleoside triphosphate hydrolases"/>
    <property type="match status" value="1"/>
</dbReference>
<evidence type="ECO:0000256" key="1">
    <source>
        <dbReference type="ARBA" id="ARBA00023125"/>
    </source>
</evidence>